<dbReference type="Pfam" id="PF15090">
    <property type="entry name" value="DUF4553"/>
    <property type="match status" value="1"/>
</dbReference>
<dbReference type="EMBL" id="VWZU01005875">
    <property type="protein sequence ID" value="NXI24694.1"/>
    <property type="molecule type" value="Genomic_DNA"/>
</dbReference>
<feature type="compositionally biased region" description="Basic and acidic residues" evidence="1">
    <location>
        <begin position="177"/>
        <end position="187"/>
    </location>
</feature>
<feature type="non-terminal residue" evidence="2">
    <location>
        <position position="1"/>
    </location>
</feature>
<accession>A0A7K9RLB7</accession>
<organism evidence="2 3">
    <name type="scientific">Sterrhoptilus dennistouni</name>
    <dbReference type="NCBI Taxonomy" id="2585820"/>
    <lineage>
        <taxon>Eukaryota</taxon>
        <taxon>Metazoa</taxon>
        <taxon>Chordata</taxon>
        <taxon>Craniata</taxon>
        <taxon>Vertebrata</taxon>
        <taxon>Euteleostomi</taxon>
        <taxon>Archelosauria</taxon>
        <taxon>Archosauria</taxon>
        <taxon>Dinosauria</taxon>
        <taxon>Saurischia</taxon>
        <taxon>Theropoda</taxon>
        <taxon>Coelurosauria</taxon>
        <taxon>Aves</taxon>
        <taxon>Neognathae</taxon>
        <taxon>Neoaves</taxon>
        <taxon>Telluraves</taxon>
        <taxon>Australaves</taxon>
        <taxon>Passeriformes</taxon>
        <taxon>Sylvioidea</taxon>
        <taxon>Zosteropidae</taxon>
        <taxon>Sterrhoptilus</taxon>
    </lineage>
</organism>
<comment type="caution">
    <text evidence="2">The sequence shown here is derived from an EMBL/GenBank/DDBJ whole genome shotgun (WGS) entry which is preliminary data.</text>
</comment>
<proteinExistence type="predicted"/>
<evidence type="ECO:0000256" key="1">
    <source>
        <dbReference type="SAM" id="MobiDB-lite"/>
    </source>
</evidence>
<dbReference type="AlphaFoldDB" id="A0A7K9RLB7"/>
<feature type="region of interest" description="Disordered" evidence="1">
    <location>
        <begin position="242"/>
        <end position="275"/>
    </location>
</feature>
<evidence type="ECO:0000313" key="2">
    <source>
        <dbReference type="EMBL" id="NXI24694.1"/>
    </source>
</evidence>
<sequence>MEEANSNKNITVTVVFGRSRRTKRHVSEGNLNLISILPTQRIDSNFASDPSRAKHNAETGNALAEMVKAFQNPSTEKEVSGYDYVRPIKSNLASPHPCGNVIRQMKKPLTTVRKPGRPAKVKISGISVTISRLSPQERKVSISNGLPPLLQQNILEKNMPEERKNQLCSNMGQVKSVQKDSREDGSHDVTTTVSRKREIPSRHSSRDRKPSLHFLHSLASSSAFTCRSALLHKSYKLHLKKAKERKEKLTQSNQSTASKDTSELRNSGNAKKDLKDGEFEPINEVSLDPIFSSNPSLRWWPTSTSSDTLLEELNNRFEQMTNTWLKVGGSEFDKRVCEKRDPIEQDCSTEMSDPLDSCLVELETSPIKMLFQKKCNMNELCTWFMQTTETQSLSLVRKANARNPLEVVSTREIKMETKQSDPSTCPFRKHFKKFALSSPSKPSGKLQILHNMVRSPVLSMKSNFTLARLRRNEFKKLQHDRWGQTKNLYNQAPGGWKSKKKNLQLFCQSQLFKSTGGETSDETPKLQEKNEVEIQPTQTLVESQNSLLPTENEARDAFVQQMMGSSDFYPHPGLTNILKSHSEANGKIHCQQNVRKEQGQDKLFQNTWKAKTFKDCRIFLRKINHIEQHNSFKLNNVIYSPEAVDSRSTLAYVEEKRHPLLRSHSTKQNKFKKQENEVETSKGSNVTEKLDGQFHGRQLSSVVNQDDNLAGSSEGLTRINKRKSPQWETTDTNLRKRHKRQSCSSGQMAPYYPKYQVGKFL</sequence>
<dbReference type="PANTHER" id="PTHR14931">
    <property type="entry name" value="GENE 340-RELATED"/>
    <property type="match status" value="1"/>
</dbReference>
<dbReference type="Proteomes" id="UP000572325">
    <property type="component" value="Unassembled WGS sequence"/>
</dbReference>
<protein>
    <submittedName>
        <fullName evidence="2">YD021 protein</fullName>
    </submittedName>
</protein>
<feature type="region of interest" description="Disordered" evidence="1">
    <location>
        <begin position="173"/>
        <end position="209"/>
    </location>
</feature>
<reference evidence="2 3" key="1">
    <citation type="submission" date="2019-09" db="EMBL/GenBank/DDBJ databases">
        <title>Bird 10,000 Genomes (B10K) Project - Family phase.</title>
        <authorList>
            <person name="Zhang G."/>
        </authorList>
    </citation>
    <scope>NUCLEOTIDE SEQUENCE [LARGE SCALE GENOMIC DNA]</scope>
    <source>
        <strain evidence="2">B10K-DU-001-27</strain>
        <tissue evidence="2">Muscle</tissue>
    </source>
</reference>
<keyword evidence="3" id="KW-1185">Reference proteome</keyword>
<gene>
    <name evidence="2" type="primary">Yd021_0</name>
    <name evidence="2" type="ORF">STEDEN_R15346</name>
</gene>
<feature type="compositionally biased region" description="Polar residues" evidence="1">
    <location>
        <begin position="250"/>
        <end position="269"/>
    </location>
</feature>
<feature type="non-terminal residue" evidence="2">
    <location>
        <position position="761"/>
    </location>
</feature>
<feature type="region of interest" description="Disordered" evidence="1">
    <location>
        <begin position="666"/>
        <end position="688"/>
    </location>
</feature>
<dbReference type="PANTHER" id="PTHR14931:SF1">
    <property type="entry name" value="LIGAND DEPENDENT NUCLEAR RECEPTOR COREPRESSOR LIKE"/>
    <property type="match status" value="1"/>
</dbReference>
<evidence type="ECO:0000313" key="3">
    <source>
        <dbReference type="Proteomes" id="UP000572325"/>
    </source>
</evidence>
<feature type="region of interest" description="Disordered" evidence="1">
    <location>
        <begin position="704"/>
        <end position="749"/>
    </location>
</feature>
<name>A0A7K9RLB7_9PASS</name>
<dbReference type="InterPro" id="IPR028104">
    <property type="entry name" value="DUF4553"/>
</dbReference>
<feature type="compositionally biased region" description="Polar residues" evidence="1">
    <location>
        <begin position="704"/>
        <end position="715"/>
    </location>
</feature>